<dbReference type="EMBL" id="JAIWYP010000005">
    <property type="protein sequence ID" value="KAH3825358.1"/>
    <property type="molecule type" value="Genomic_DNA"/>
</dbReference>
<evidence type="ECO:0000313" key="2">
    <source>
        <dbReference type="EMBL" id="KAH3825358.1"/>
    </source>
</evidence>
<feature type="region of interest" description="Disordered" evidence="1">
    <location>
        <begin position="66"/>
        <end position="90"/>
    </location>
</feature>
<protein>
    <submittedName>
        <fullName evidence="2">Uncharacterized protein</fullName>
    </submittedName>
</protein>
<evidence type="ECO:0000256" key="1">
    <source>
        <dbReference type="SAM" id="MobiDB-lite"/>
    </source>
</evidence>
<dbReference type="Proteomes" id="UP000828390">
    <property type="component" value="Unassembled WGS sequence"/>
</dbReference>
<feature type="region of interest" description="Disordered" evidence="1">
    <location>
        <begin position="1"/>
        <end position="22"/>
    </location>
</feature>
<evidence type="ECO:0000313" key="3">
    <source>
        <dbReference type="Proteomes" id="UP000828390"/>
    </source>
</evidence>
<name>A0A9D4H0W0_DREPO</name>
<dbReference type="AlphaFoldDB" id="A0A9D4H0W0"/>
<gene>
    <name evidence="2" type="ORF">DPMN_127233</name>
</gene>
<organism evidence="2 3">
    <name type="scientific">Dreissena polymorpha</name>
    <name type="common">Zebra mussel</name>
    <name type="synonym">Mytilus polymorpha</name>
    <dbReference type="NCBI Taxonomy" id="45954"/>
    <lineage>
        <taxon>Eukaryota</taxon>
        <taxon>Metazoa</taxon>
        <taxon>Spiralia</taxon>
        <taxon>Lophotrochozoa</taxon>
        <taxon>Mollusca</taxon>
        <taxon>Bivalvia</taxon>
        <taxon>Autobranchia</taxon>
        <taxon>Heteroconchia</taxon>
        <taxon>Euheterodonta</taxon>
        <taxon>Imparidentia</taxon>
        <taxon>Neoheterodontei</taxon>
        <taxon>Myida</taxon>
        <taxon>Dreissenoidea</taxon>
        <taxon>Dreissenidae</taxon>
        <taxon>Dreissena</taxon>
    </lineage>
</organism>
<feature type="compositionally biased region" description="Polar residues" evidence="1">
    <location>
        <begin position="1"/>
        <end position="11"/>
    </location>
</feature>
<proteinExistence type="predicted"/>
<reference evidence="2" key="2">
    <citation type="submission" date="2020-11" db="EMBL/GenBank/DDBJ databases">
        <authorList>
            <person name="McCartney M.A."/>
            <person name="Auch B."/>
            <person name="Kono T."/>
            <person name="Mallez S."/>
            <person name="Becker A."/>
            <person name="Gohl D.M."/>
            <person name="Silverstein K.A.T."/>
            <person name="Koren S."/>
            <person name="Bechman K.B."/>
            <person name="Herman A."/>
            <person name="Abrahante J.E."/>
            <person name="Garbe J."/>
        </authorList>
    </citation>
    <scope>NUCLEOTIDE SEQUENCE</scope>
    <source>
        <strain evidence="2">Duluth1</strain>
        <tissue evidence="2">Whole animal</tissue>
    </source>
</reference>
<accession>A0A9D4H0W0</accession>
<sequence>MSTAVESSSYGNPAGKKPAGVAQLWEHSSRVVQLRVFRWQKPAGVAQLWENSGRVVQLRKSRWQKQAGMEHHGIPPVTASRSFPAMRTPR</sequence>
<comment type="caution">
    <text evidence="2">The sequence shown here is derived from an EMBL/GenBank/DDBJ whole genome shotgun (WGS) entry which is preliminary data.</text>
</comment>
<keyword evidence="3" id="KW-1185">Reference proteome</keyword>
<reference evidence="2" key="1">
    <citation type="journal article" date="2019" name="bioRxiv">
        <title>The Genome of the Zebra Mussel, Dreissena polymorpha: A Resource for Invasive Species Research.</title>
        <authorList>
            <person name="McCartney M.A."/>
            <person name="Auch B."/>
            <person name="Kono T."/>
            <person name="Mallez S."/>
            <person name="Zhang Y."/>
            <person name="Obille A."/>
            <person name="Becker A."/>
            <person name="Abrahante J.E."/>
            <person name="Garbe J."/>
            <person name="Badalamenti J.P."/>
            <person name="Herman A."/>
            <person name="Mangelson H."/>
            <person name="Liachko I."/>
            <person name="Sullivan S."/>
            <person name="Sone E.D."/>
            <person name="Koren S."/>
            <person name="Silverstein K.A.T."/>
            <person name="Beckman K.B."/>
            <person name="Gohl D.M."/>
        </authorList>
    </citation>
    <scope>NUCLEOTIDE SEQUENCE</scope>
    <source>
        <strain evidence="2">Duluth1</strain>
        <tissue evidence="2">Whole animal</tissue>
    </source>
</reference>